<protein>
    <submittedName>
        <fullName evidence="2">Uncharacterized protein</fullName>
    </submittedName>
</protein>
<organism evidence="2 3">
    <name type="scientific">Rhipicephalus microplus</name>
    <name type="common">Cattle tick</name>
    <name type="synonym">Boophilus microplus</name>
    <dbReference type="NCBI Taxonomy" id="6941"/>
    <lineage>
        <taxon>Eukaryota</taxon>
        <taxon>Metazoa</taxon>
        <taxon>Ecdysozoa</taxon>
        <taxon>Arthropoda</taxon>
        <taxon>Chelicerata</taxon>
        <taxon>Arachnida</taxon>
        <taxon>Acari</taxon>
        <taxon>Parasitiformes</taxon>
        <taxon>Ixodida</taxon>
        <taxon>Ixodoidea</taxon>
        <taxon>Ixodidae</taxon>
        <taxon>Rhipicephalinae</taxon>
        <taxon>Rhipicephalus</taxon>
        <taxon>Boophilus</taxon>
    </lineage>
</organism>
<name>A0A9J6ETR9_RHIMP</name>
<evidence type="ECO:0000313" key="2">
    <source>
        <dbReference type="EMBL" id="KAH8037883.1"/>
    </source>
</evidence>
<keyword evidence="3" id="KW-1185">Reference proteome</keyword>
<accession>A0A9J6ETR9</accession>
<reference evidence="2" key="1">
    <citation type="journal article" date="2020" name="Cell">
        <title>Large-Scale Comparative Analyses of Tick Genomes Elucidate Their Genetic Diversity and Vector Capacities.</title>
        <authorList>
            <consortium name="Tick Genome and Microbiome Consortium (TIGMIC)"/>
            <person name="Jia N."/>
            <person name="Wang J."/>
            <person name="Shi W."/>
            <person name="Du L."/>
            <person name="Sun Y."/>
            <person name="Zhan W."/>
            <person name="Jiang J.F."/>
            <person name="Wang Q."/>
            <person name="Zhang B."/>
            <person name="Ji P."/>
            <person name="Bell-Sakyi L."/>
            <person name="Cui X.M."/>
            <person name="Yuan T.T."/>
            <person name="Jiang B.G."/>
            <person name="Yang W.F."/>
            <person name="Lam T.T."/>
            <person name="Chang Q.C."/>
            <person name="Ding S.J."/>
            <person name="Wang X.J."/>
            <person name="Zhu J.G."/>
            <person name="Ruan X.D."/>
            <person name="Zhao L."/>
            <person name="Wei J.T."/>
            <person name="Ye R.Z."/>
            <person name="Que T.C."/>
            <person name="Du C.H."/>
            <person name="Zhou Y.H."/>
            <person name="Cheng J.X."/>
            <person name="Dai P.F."/>
            <person name="Guo W.B."/>
            <person name="Han X.H."/>
            <person name="Huang E.J."/>
            <person name="Li L.F."/>
            <person name="Wei W."/>
            <person name="Gao Y.C."/>
            <person name="Liu J.Z."/>
            <person name="Shao H.Z."/>
            <person name="Wang X."/>
            <person name="Wang C.C."/>
            <person name="Yang T.C."/>
            <person name="Huo Q.B."/>
            <person name="Li W."/>
            <person name="Chen H.Y."/>
            <person name="Chen S.E."/>
            <person name="Zhou L.G."/>
            <person name="Ni X.B."/>
            <person name="Tian J.H."/>
            <person name="Sheng Y."/>
            <person name="Liu T."/>
            <person name="Pan Y.S."/>
            <person name="Xia L.Y."/>
            <person name="Li J."/>
            <person name="Zhao F."/>
            <person name="Cao W.C."/>
        </authorList>
    </citation>
    <scope>NUCLEOTIDE SEQUENCE</scope>
    <source>
        <strain evidence="2">Rmic-2018</strain>
    </source>
</reference>
<feature type="compositionally biased region" description="Polar residues" evidence="1">
    <location>
        <begin position="137"/>
        <end position="157"/>
    </location>
</feature>
<reference evidence="2" key="2">
    <citation type="submission" date="2021-09" db="EMBL/GenBank/DDBJ databases">
        <authorList>
            <person name="Jia N."/>
            <person name="Wang J."/>
            <person name="Shi W."/>
            <person name="Du L."/>
            <person name="Sun Y."/>
            <person name="Zhan W."/>
            <person name="Jiang J."/>
            <person name="Wang Q."/>
            <person name="Zhang B."/>
            <person name="Ji P."/>
            <person name="Sakyi L.B."/>
            <person name="Cui X."/>
            <person name="Yuan T."/>
            <person name="Jiang B."/>
            <person name="Yang W."/>
            <person name="Lam T.T.-Y."/>
            <person name="Chang Q."/>
            <person name="Ding S."/>
            <person name="Wang X."/>
            <person name="Zhu J."/>
            <person name="Ruan X."/>
            <person name="Zhao L."/>
            <person name="Wei J."/>
            <person name="Que T."/>
            <person name="Du C."/>
            <person name="Cheng J."/>
            <person name="Dai P."/>
            <person name="Han X."/>
            <person name="Huang E."/>
            <person name="Gao Y."/>
            <person name="Liu J."/>
            <person name="Shao H."/>
            <person name="Ye R."/>
            <person name="Li L."/>
            <person name="Wei W."/>
            <person name="Wang X."/>
            <person name="Wang C."/>
            <person name="Huo Q."/>
            <person name="Li W."/>
            <person name="Guo W."/>
            <person name="Chen H."/>
            <person name="Chen S."/>
            <person name="Zhou L."/>
            <person name="Zhou L."/>
            <person name="Ni X."/>
            <person name="Tian J."/>
            <person name="Zhou Y."/>
            <person name="Sheng Y."/>
            <person name="Liu T."/>
            <person name="Pan Y."/>
            <person name="Xia L."/>
            <person name="Li J."/>
            <person name="Zhao F."/>
            <person name="Cao W."/>
        </authorList>
    </citation>
    <scope>NUCLEOTIDE SEQUENCE</scope>
    <source>
        <strain evidence="2">Rmic-2018</strain>
        <tissue evidence="2">Larvae</tissue>
    </source>
</reference>
<evidence type="ECO:0000313" key="3">
    <source>
        <dbReference type="Proteomes" id="UP000821866"/>
    </source>
</evidence>
<dbReference type="Proteomes" id="UP000821866">
    <property type="component" value="Chromosome 10"/>
</dbReference>
<comment type="caution">
    <text evidence="2">The sequence shown here is derived from an EMBL/GenBank/DDBJ whole genome shotgun (WGS) entry which is preliminary data.</text>
</comment>
<dbReference type="EMBL" id="JABSTU010000002">
    <property type="protein sequence ID" value="KAH8037883.1"/>
    <property type="molecule type" value="Genomic_DNA"/>
</dbReference>
<gene>
    <name evidence="2" type="ORF">HPB51_018371</name>
</gene>
<feature type="region of interest" description="Disordered" evidence="1">
    <location>
        <begin position="137"/>
        <end position="161"/>
    </location>
</feature>
<sequence length="307" mass="33690">MAEGWTDGCEQVTIKAVAFKPRNGGGRNREGAENFDDLDFVNVRLHLSTQASVIFAYKRKEEEGKAMQLYSSPCSASPTFLLVCTECIILGRGATSADTEYQVDGESITPAEFQGDSRWIRAVKTHHVATARQPITSTLPFSTPSHETTRLPNTTSSAPTLRRRAPLPRLPAEDFKIVFSPGGRLDLRTTTNGVLLQTLCSLANIDYAAARTADCIRFNPYNNSLTVSTPYEPRACLYLHASELRLGTISYPLRAYMAAPDNALRGINYNAVDSQTQDGIIQNIQSMNLKTLTPSPTHTGWGTQNLS</sequence>
<evidence type="ECO:0000256" key="1">
    <source>
        <dbReference type="SAM" id="MobiDB-lite"/>
    </source>
</evidence>
<proteinExistence type="predicted"/>
<dbReference type="AlphaFoldDB" id="A0A9J6ETR9"/>